<dbReference type="PANTHER" id="PTHR43390:SF14">
    <property type="entry name" value="SIGNAL PEPTIDASE I"/>
    <property type="match status" value="1"/>
</dbReference>
<comment type="similarity">
    <text evidence="8">Belongs to the peptidase S26 family.</text>
</comment>
<keyword evidence="7" id="KW-0812">Transmembrane</keyword>
<evidence type="ECO:0000313" key="10">
    <source>
        <dbReference type="EMBL" id="RXG96015.1"/>
    </source>
</evidence>
<dbReference type="RefSeq" id="WP_128932968.1">
    <property type="nucleotide sequence ID" value="NZ_CP022221.1"/>
</dbReference>
<dbReference type="InterPro" id="IPR019533">
    <property type="entry name" value="Peptidase_S26"/>
</dbReference>
<dbReference type="SUPFAM" id="SSF51306">
    <property type="entry name" value="LexA/Signal peptidase"/>
    <property type="match status" value="1"/>
</dbReference>
<dbReference type="GO" id="GO:0016020">
    <property type="term" value="C:membrane"/>
    <property type="evidence" value="ECO:0007669"/>
    <property type="project" value="UniProtKB-SubCell"/>
</dbReference>
<comment type="caution">
    <text evidence="10">The sequence shown here is derived from an EMBL/GenBank/DDBJ whole genome shotgun (WGS) entry which is preliminary data.</text>
</comment>
<dbReference type="EC" id="3.4.21.89" evidence="2 7"/>
<dbReference type="PRINTS" id="PR00727">
    <property type="entry name" value="LEADERPTASE"/>
</dbReference>
<dbReference type="Gene3D" id="2.10.109.10">
    <property type="entry name" value="Umud Fragment, subunit A"/>
    <property type="match status" value="1"/>
</dbReference>
<dbReference type="GO" id="GO:0006465">
    <property type="term" value="P:signal peptide processing"/>
    <property type="evidence" value="ECO:0007669"/>
    <property type="project" value="InterPro"/>
</dbReference>
<evidence type="ECO:0000256" key="1">
    <source>
        <dbReference type="ARBA" id="ARBA00000677"/>
    </source>
</evidence>
<dbReference type="NCBIfam" id="TIGR02227">
    <property type="entry name" value="sigpep_I_bact"/>
    <property type="match status" value="1"/>
</dbReference>
<evidence type="ECO:0000256" key="8">
    <source>
        <dbReference type="RuleBase" id="RU362042"/>
    </source>
</evidence>
<feature type="transmembrane region" description="Helical" evidence="7">
    <location>
        <begin position="21"/>
        <end position="43"/>
    </location>
</feature>
<dbReference type="PROSITE" id="PS00501">
    <property type="entry name" value="SPASE_I_1"/>
    <property type="match status" value="1"/>
</dbReference>
<keyword evidence="5 7" id="KW-0378">Hydrolase</keyword>
<dbReference type="AlphaFoldDB" id="A0A4Q0QNH8"/>
<feature type="active site" evidence="6">
    <location>
        <position position="114"/>
    </location>
</feature>
<evidence type="ECO:0000259" key="9">
    <source>
        <dbReference type="Pfam" id="PF10502"/>
    </source>
</evidence>
<dbReference type="GO" id="GO:0009003">
    <property type="term" value="F:signal peptidase activity"/>
    <property type="evidence" value="ECO:0007669"/>
    <property type="project" value="UniProtKB-EC"/>
</dbReference>
<keyword evidence="4 7" id="KW-0645">Protease</keyword>
<dbReference type="Pfam" id="PF10502">
    <property type="entry name" value="Peptidase_S26"/>
    <property type="match status" value="1"/>
</dbReference>
<dbReference type="PANTHER" id="PTHR43390">
    <property type="entry name" value="SIGNAL PEPTIDASE I"/>
    <property type="match status" value="1"/>
</dbReference>
<reference evidence="10 11" key="1">
    <citation type="submission" date="2018-11" db="EMBL/GenBank/DDBJ databases">
        <title>Bradyrhizobium sp. nov., isolated from effective nodules of peanut in China.</title>
        <authorList>
            <person name="Li Y."/>
        </authorList>
    </citation>
    <scope>NUCLEOTIDE SEQUENCE [LARGE SCALE GENOMIC DNA]</scope>
    <source>
        <strain evidence="10 11">CCBAU 51770</strain>
    </source>
</reference>
<proteinExistence type="inferred from homology"/>
<dbReference type="InterPro" id="IPR036286">
    <property type="entry name" value="LexA/Signal_pep-like_sf"/>
</dbReference>
<comment type="catalytic activity">
    <reaction evidence="1 7">
        <text>Cleavage of hydrophobic, N-terminal signal or leader sequences from secreted and periplasmic proteins.</text>
        <dbReference type="EC" id="3.4.21.89"/>
    </reaction>
</comment>
<name>A0A4Q0QNH8_9BRAD</name>
<dbReference type="CDD" id="cd06530">
    <property type="entry name" value="S26_SPase_I"/>
    <property type="match status" value="1"/>
</dbReference>
<keyword evidence="7" id="KW-0472">Membrane</keyword>
<evidence type="ECO:0000313" key="11">
    <source>
        <dbReference type="Proteomes" id="UP000290174"/>
    </source>
</evidence>
<evidence type="ECO:0000256" key="4">
    <source>
        <dbReference type="ARBA" id="ARBA00022670"/>
    </source>
</evidence>
<feature type="active site" evidence="6">
    <location>
        <position position="53"/>
    </location>
</feature>
<evidence type="ECO:0000256" key="6">
    <source>
        <dbReference type="PIRSR" id="PIRSR600223-1"/>
    </source>
</evidence>
<dbReference type="Proteomes" id="UP000290174">
    <property type="component" value="Unassembled WGS sequence"/>
</dbReference>
<dbReference type="PROSITE" id="PS00761">
    <property type="entry name" value="SPASE_I_3"/>
    <property type="match status" value="1"/>
</dbReference>
<evidence type="ECO:0000256" key="2">
    <source>
        <dbReference type="ARBA" id="ARBA00013208"/>
    </source>
</evidence>
<dbReference type="InterPro" id="IPR019758">
    <property type="entry name" value="Pept_S26A_signal_pept_1_CS"/>
</dbReference>
<comment type="subcellular location">
    <subcellularLocation>
        <location evidence="8">Membrane</location>
        <topology evidence="8">Single-pass type II membrane protein</topology>
    </subcellularLocation>
</comment>
<gene>
    <name evidence="10" type="primary">lepB</name>
    <name evidence="10" type="ORF">EAS61_17670</name>
</gene>
<organism evidence="10 11">
    <name type="scientific">Bradyrhizobium zhanjiangense</name>
    <dbReference type="NCBI Taxonomy" id="1325107"/>
    <lineage>
        <taxon>Bacteria</taxon>
        <taxon>Pseudomonadati</taxon>
        <taxon>Pseudomonadota</taxon>
        <taxon>Alphaproteobacteria</taxon>
        <taxon>Hyphomicrobiales</taxon>
        <taxon>Nitrobacteraceae</taxon>
        <taxon>Bradyrhizobium</taxon>
    </lineage>
</organism>
<accession>A0A4Q0QNH8</accession>
<evidence type="ECO:0000256" key="5">
    <source>
        <dbReference type="ARBA" id="ARBA00022801"/>
    </source>
</evidence>
<dbReference type="GO" id="GO:0004252">
    <property type="term" value="F:serine-type endopeptidase activity"/>
    <property type="evidence" value="ECO:0007669"/>
    <property type="project" value="InterPro"/>
</dbReference>
<evidence type="ECO:0000256" key="3">
    <source>
        <dbReference type="ARBA" id="ARBA00019232"/>
    </source>
</evidence>
<keyword evidence="7" id="KW-1133">Transmembrane helix</keyword>
<evidence type="ECO:0000256" key="7">
    <source>
        <dbReference type="RuleBase" id="RU003993"/>
    </source>
</evidence>
<dbReference type="PROSITE" id="PS00760">
    <property type="entry name" value="SPASE_I_2"/>
    <property type="match status" value="1"/>
</dbReference>
<feature type="domain" description="Peptidase S26" evidence="9">
    <location>
        <begin position="20"/>
        <end position="233"/>
    </location>
</feature>
<dbReference type="InterPro" id="IPR019756">
    <property type="entry name" value="Pept_S26A_signal_pept_1_Ser-AS"/>
</dbReference>
<dbReference type="EMBL" id="RKMK01000014">
    <property type="protein sequence ID" value="RXG96015.1"/>
    <property type="molecule type" value="Genomic_DNA"/>
</dbReference>
<protein>
    <recommendedName>
        <fullName evidence="3 7">Signal peptidase I</fullName>
        <ecNumber evidence="2 7">3.4.21.89</ecNumber>
    </recommendedName>
</protein>
<sequence length="250" mass="27974">MTILEETIRPRSSAQSREWKAIVILILLIPVLWSPPFLFRFFLYQPFNIPSGSMAPTLMVGDYVFAAKYAYGYGHYSFPFAQSWISGRVFAAEPEHGDIVVFRTAKDSSVDYVKRVVGLPGDRIQMRQGQLILNDRPVTRVALEYGLAGAACGVDGGVKVKRWRETLPSGASYVTYDCIDNGFLDNTNVFTVPPGHVFVLGDNRDNSTDSRMMSTFGFVPMDNLVGKVTRIFWSLDEDGAPHMERLGKVE</sequence>
<dbReference type="InterPro" id="IPR000223">
    <property type="entry name" value="Pept_S26A_signal_pept_1"/>
</dbReference>
<dbReference type="InterPro" id="IPR019757">
    <property type="entry name" value="Pept_S26A_signal_pept_1_Lys-AS"/>
</dbReference>